<dbReference type="Pfam" id="PF05362">
    <property type="entry name" value="Lon_C"/>
    <property type="match status" value="1"/>
</dbReference>
<feature type="active site" evidence="2">
    <location>
        <position position="686"/>
    </location>
</feature>
<evidence type="ECO:0000313" key="5">
    <source>
        <dbReference type="Proteomes" id="UP000287447"/>
    </source>
</evidence>
<dbReference type="InterPro" id="IPR041699">
    <property type="entry name" value="AAA_32"/>
</dbReference>
<dbReference type="InterPro" id="IPR020568">
    <property type="entry name" value="Ribosomal_Su5_D2-typ_SF"/>
</dbReference>
<gene>
    <name evidence="4" type="ORF">EOI86_11340</name>
</gene>
<dbReference type="GO" id="GO:0004176">
    <property type="term" value="F:ATP-dependent peptidase activity"/>
    <property type="evidence" value="ECO:0007669"/>
    <property type="project" value="UniProtKB-UniRule"/>
</dbReference>
<proteinExistence type="inferred from homology"/>
<comment type="similarity">
    <text evidence="2">Belongs to the peptidase S16 family.</text>
</comment>
<dbReference type="PANTHER" id="PTHR10046">
    <property type="entry name" value="ATP DEPENDENT LON PROTEASE FAMILY MEMBER"/>
    <property type="match status" value="1"/>
</dbReference>
<evidence type="ECO:0000256" key="1">
    <source>
        <dbReference type="ARBA" id="ARBA00022670"/>
    </source>
</evidence>
<protein>
    <recommendedName>
        <fullName evidence="2">endopeptidase La</fullName>
        <ecNumber evidence="2">3.4.21.53</ecNumber>
    </recommendedName>
</protein>
<dbReference type="GO" id="GO:0030163">
    <property type="term" value="P:protein catabolic process"/>
    <property type="evidence" value="ECO:0007669"/>
    <property type="project" value="InterPro"/>
</dbReference>
<keyword evidence="4" id="KW-0067">ATP-binding</keyword>
<comment type="catalytic activity">
    <reaction evidence="2">
        <text>Hydrolysis of proteins in presence of ATP.</text>
        <dbReference type="EC" id="3.4.21.53"/>
    </reaction>
</comment>
<dbReference type="InterPro" id="IPR046843">
    <property type="entry name" value="LonB_AAA-LID"/>
</dbReference>
<dbReference type="Pfam" id="PF13654">
    <property type="entry name" value="AAA_32"/>
    <property type="match status" value="1"/>
</dbReference>
<dbReference type="EC" id="3.4.21.53" evidence="2"/>
<accession>A0A3S2W8K5</accession>
<dbReference type="Proteomes" id="UP000287447">
    <property type="component" value="Unassembled WGS sequence"/>
</dbReference>
<dbReference type="PROSITE" id="PS51786">
    <property type="entry name" value="LON_PROTEOLYTIC"/>
    <property type="match status" value="1"/>
</dbReference>
<sequence length="791" mass="87230">MASRELPAEQVGIPKFDPNGTATGTLFELSSHERAREALETGLTLDAPGFNIFVVGEDRSGRMTQTLAFLTEFLKDKPVPDDWVYLNNFRRSHRPKPVRLPPGVGRAFRDAMARTIPNLRDALVQAFGGEEFTTAMERAGKEVHDKIEEEVDALRQDAREHGLTILQTSNGLMVAALDEEEKPIGIDKLPEDRRVAVQEEAQRIGSILGDILRRAAVMQGELAENIQQLRRQAADHAVGAMLEGLHTEFSKYGGLNRWLITLREDILDNLALFFPQQPAMPGVPVEQREPPERRYMVNLLVDHGDDKECLPVLEANPFYENLFGRIEYRSTGGYLDTDFTLIRAGALHKANGSILVLRAEAIGIHPISWSFLKGALRDSEIRIEEQHRQGGVQITGSPNPKPIPLDVKVVIVGAPRWYYAFFSIDPEFRTHFKVKADIDPDMDATDQNLAALSSVIRETAMRVGASAIEDEAVQRLLGQSSRWAGDRTKITAQAEIVEDVLTEAVHLASRADGVITSDLLKKAVARRRRRNARVEDRLQEQVHRKTIMIDTDGAVVGQVNGLTVRDVGDHTFGSASRITARASIGRRGVINIERDVEMSGPIQQKGAMVLHGYLTGVFARTRPVSFNCSITFEQNYGGVEGDSASLAELIAIISDLSDLPARQDLAITGSVNQRGMAQAIGGAHHKIEGFYRTCKENGLTGKQGVVIPRANERNLVLRSEVGEAVADGTFHIYSVDTIEDALALFLGMPVGVRAVDGTYPAETVYGRVQATLAEFDRILVRSRHDQSDAAD</sequence>
<evidence type="ECO:0000256" key="2">
    <source>
        <dbReference type="PROSITE-ProRule" id="PRU01122"/>
    </source>
</evidence>
<organism evidence="4 5">
    <name type="scientific">Hwanghaeella grinnelliae</name>
    <dbReference type="NCBI Taxonomy" id="2500179"/>
    <lineage>
        <taxon>Bacteria</taxon>
        <taxon>Pseudomonadati</taxon>
        <taxon>Pseudomonadota</taxon>
        <taxon>Alphaproteobacteria</taxon>
        <taxon>Rhodospirillales</taxon>
        <taxon>Rhodospirillaceae</taxon>
        <taxon>Hwanghaeella</taxon>
    </lineage>
</organism>
<dbReference type="PRINTS" id="PR00830">
    <property type="entry name" value="ENDOLAPTASE"/>
</dbReference>
<keyword evidence="2" id="KW-0378">Hydrolase</keyword>
<dbReference type="GO" id="GO:0005524">
    <property type="term" value="F:ATP binding"/>
    <property type="evidence" value="ECO:0007669"/>
    <property type="project" value="UniProtKB-KW"/>
</dbReference>
<dbReference type="RefSeq" id="WP_127765328.1">
    <property type="nucleotide sequence ID" value="NZ_SADE01000002.1"/>
</dbReference>
<dbReference type="GO" id="GO:0006508">
    <property type="term" value="P:proteolysis"/>
    <property type="evidence" value="ECO:0007669"/>
    <property type="project" value="UniProtKB-KW"/>
</dbReference>
<keyword evidence="5" id="KW-1185">Reference proteome</keyword>
<feature type="active site" evidence="2">
    <location>
        <position position="643"/>
    </location>
</feature>
<comment type="caution">
    <text evidence="4">The sequence shown here is derived from an EMBL/GenBank/DDBJ whole genome shotgun (WGS) entry which is preliminary data.</text>
</comment>
<keyword evidence="4" id="KW-0547">Nucleotide-binding</keyword>
<dbReference type="Gene3D" id="3.40.50.300">
    <property type="entry name" value="P-loop containing nucleotide triphosphate hydrolases"/>
    <property type="match status" value="1"/>
</dbReference>
<dbReference type="Pfam" id="PF20436">
    <property type="entry name" value="LonB_AAA-LID"/>
    <property type="match status" value="1"/>
</dbReference>
<dbReference type="Gene3D" id="3.30.230.10">
    <property type="match status" value="1"/>
</dbReference>
<dbReference type="InterPro" id="IPR014721">
    <property type="entry name" value="Ribsml_uS5_D2-typ_fold_subgr"/>
</dbReference>
<dbReference type="EMBL" id="SADE01000002">
    <property type="protein sequence ID" value="RVU35851.1"/>
    <property type="molecule type" value="Genomic_DNA"/>
</dbReference>
<dbReference type="InterPro" id="IPR046844">
    <property type="entry name" value="Lon-like_helical"/>
</dbReference>
<evidence type="ECO:0000259" key="3">
    <source>
        <dbReference type="PROSITE" id="PS51786"/>
    </source>
</evidence>
<dbReference type="OrthoDB" id="9758568at2"/>
<keyword evidence="1 2" id="KW-0645">Protease</keyword>
<dbReference type="AlphaFoldDB" id="A0A3S2W8K5"/>
<dbReference type="Pfam" id="PF20437">
    <property type="entry name" value="LonC_helical"/>
    <property type="match status" value="1"/>
</dbReference>
<evidence type="ECO:0000313" key="4">
    <source>
        <dbReference type="EMBL" id="RVU35851.1"/>
    </source>
</evidence>
<dbReference type="InterPro" id="IPR008269">
    <property type="entry name" value="Lon_proteolytic"/>
</dbReference>
<dbReference type="SUPFAM" id="SSF54211">
    <property type="entry name" value="Ribosomal protein S5 domain 2-like"/>
    <property type="match status" value="1"/>
</dbReference>
<dbReference type="InterPro" id="IPR027417">
    <property type="entry name" value="P-loop_NTPase"/>
</dbReference>
<feature type="domain" description="Lon proteolytic" evidence="3">
    <location>
        <begin position="553"/>
        <end position="748"/>
    </location>
</feature>
<dbReference type="InterPro" id="IPR027065">
    <property type="entry name" value="Lon_Prtase"/>
</dbReference>
<dbReference type="Gene3D" id="1.10.8.60">
    <property type="match status" value="1"/>
</dbReference>
<dbReference type="GO" id="GO:0004252">
    <property type="term" value="F:serine-type endopeptidase activity"/>
    <property type="evidence" value="ECO:0007669"/>
    <property type="project" value="UniProtKB-UniRule"/>
</dbReference>
<name>A0A3S2W8K5_9PROT</name>
<reference evidence="5" key="1">
    <citation type="submission" date="2019-01" db="EMBL/GenBank/DDBJ databases">
        <title>Gri0909 isolated from a small marine red alga.</title>
        <authorList>
            <person name="Kim J."/>
            <person name="Jeong S.E."/>
            <person name="Jeon C.O."/>
        </authorList>
    </citation>
    <scope>NUCLEOTIDE SEQUENCE [LARGE SCALE GENOMIC DNA]</scope>
    <source>
        <strain evidence="5">Gri0909</strain>
    </source>
</reference>
<keyword evidence="2" id="KW-0720">Serine protease</keyword>